<feature type="compositionally biased region" description="Basic and acidic residues" evidence="1">
    <location>
        <begin position="407"/>
        <end position="418"/>
    </location>
</feature>
<organism evidence="3">
    <name type="scientific">Caudovirales sp. ctvQY7</name>
    <dbReference type="NCBI Taxonomy" id="2825774"/>
    <lineage>
        <taxon>Viruses</taxon>
        <taxon>Duplodnaviria</taxon>
        <taxon>Heunggongvirae</taxon>
        <taxon>Uroviricota</taxon>
        <taxon>Caudoviricetes</taxon>
    </lineage>
</organism>
<feature type="region of interest" description="Disordered" evidence="1">
    <location>
        <begin position="372"/>
        <end position="418"/>
    </location>
</feature>
<dbReference type="InterPro" id="IPR043502">
    <property type="entry name" value="DNA/RNA_pol_sf"/>
</dbReference>
<reference evidence="3" key="1">
    <citation type="journal article" date="2021" name="Proc. Natl. Acad. Sci. U.S.A.">
        <title>A Catalog of Tens of Thousands of Viruses from Human Metagenomes Reveals Hidden Associations with Chronic Diseases.</title>
        <authorList>
            <person name="Tisza M.J."/>
            <person name="Buck C.B."/>
        </authorList>
    </citation>
    <scope>NUCLEOTIDE SEQUENCE</scope>
    <source>
        <strain evidence="3">CtvQY7</strain>
    </source>
</reference>
<accession>A0A8S5UFV9</accession>
<protein>
    <recommendedName>
        <fullName evidence="2">Reverse transcriptase domain-containing protein</fullName>
    </recommendedName>
</protein>
<name>A0A8S5UFV9_9CAUD</name>
<dbReference type="CDD" id="cd01651">
    <property type="entry name" value="RT_G2_intron"/>
    <property type="match status" value="1"/>
</dbReference>
<feature type="domain" description="Reverse transcriptase" evidence="2">
    <location>
        <begin position="1"/>
        <end position="291"/>
    </location>
</feature>
<evidence type="ECO:0000313" key="3">
    <source>
        <dbReference type="EMBL" id="DAF93290.1"/>
    </source>
</evidence>
<dbReference type="EMBL" id="BK016082">
    <property type="protein sequence ID" value="DAF93290.1"/>
    <property type="molecule type" value="Genomic_DNA"/>
</dbReference>
<dbReference type="InterPro" id="IPR043128">
    <property type="entry name" value="Rev_trsase/Diguanyl_cyclase"/>
</dbReference>
<dbReference type="PANTHER" id="PTHR34047:SF8">
    <property type="entry name" value="PROTEIN YKFC"/>
    <property type="match status" value="1"/>
</dbReference>
<evidence type="ECO:0000256" key="1">
    <source>
        <dbReference type="SAM" id="MobiDB-lite"/>
    </source>
</evidence>
<feature type="compositionally biased region" description="Polar residues" evidence="1">
    <location>
        <begin position="372"/>
        <end position="381"/>
    </location>
</feature>
<proteinExistence type="predicted"/>
<dbReference type="Gene3D" id="3.30.70.270">
    <property type="match status" value="1"/>
</dbReference>
<dbReference type="PANTHER" id="PTHR34047">
    <property type="entry name" value="NUCLEAR INTRON MATURASE 1, MITOCHONDRIAL-RELATED"/>
    <property type="match status" value="1"/>
</dbReference>
<evidence type="ECO:0000259" key="2">
    <source>
        <dbReference type="PROSITE" id="PS50878"/>
    </source>
</evidence>
<dbReference type="InterPro" id="IPR051083">
    <property type="entry name" value="GrpII_Intron_Splice-Mob/Def"/>
</dbReference>
<dbReference type="PROSITE" id="PS50878">
    <property type="entry name" value="RT_POL"/>
    <property type="match status" value="1"/>
</dbReference>
<sequence length="418" mass="49064">MQTIKNLFPKIYDFENLLEAYKAAIKSKRYRPDVMEYADKLEENLFDLQNNLIWGLYEVGHYHMFYVYEPKKRLIMSLQFKDRVAQHAIYRQLNPLIEKQYIKDSYACRVGYGTHAAIDRLQGWMRQTERKPEKYYYLKLDVSKYFYRIDHEILKNILARQIKDKQLLDLLAKIIDCEDTRFGLPMGADIGDVAFDEMLFGVGLPIGNLTSQMFANLYLNELDQYCKHKLRIHYYIRYMDDVIILHNNKKELETMKRCIEDFLKKHLNLQLNKKTCIRPVTMGVEFVGFRIWSTHRKLRKKTAKKMKKRLKYVFNAYEVGEIDKETLDRSVASYRGILKHFNSYGLRKSLNEMYAKEVLKVNEDNGNLGSMQNSSCVAGSSGNSGGPDTGNQDTTCTLPDKTGGVIDEPRYKRTVEQN</sequence>
<dbReference type="InterPro" id="IPR000477">
    <property type="entry name" value="RT_dom"/>
</dbReference>
<dbReference type="SUPFAM" id="SSF56672">
    <property type="entry name" value="DNA/RNA polymerases"/>
    <property type="match status" value="1"/>
</dbReference>
<dbReference type="Pfam" id="PF00078">
    <property type="entry name" value="RVT_1"/>
    <property type="match status" value="1"/>
</dbReference>